<dbReference type="AlphaFoldDB" id="A0A167VSC1"/>
<gene>
    <name evidence="2" type="ORF">AAL_08270</name>
</gene>
<sequence>MPDYTAIAEQAEKDLNSYQAKTGNARRQGLDDAGVNSLVEQKFEDAGAQVAYGDELSTNKGYNKRIPPSEGGMLDDKGRQTRGEHYEGKGGPLDKLRDARERQGGENDDDVVPARVPHVEGLGGVNDIATQGKAASQANVGTKPPGPGGSLYKGSDYYTPESVPDSISAEGWIAPDSVVESSREAERP</sequence>
<feature type="region of interest" description="Disordered" evidence="1">
    <location>
        <begin position="53"/>
        <end position="188"/>
    </location>
</feature>
<dbReference type="Proteomes" id="UP000078544">
    <property type="component" value="Unassembled WGS sequence"/>
</dbReference>
<keyword evidence="3" id="KW-1185">Reference proteome</keyword>
<accession>A0A167VSC1</accession>
<organism evidence="2 3">
    <name type="scientific">Moelleriella libera RCEF 2490</name>
    <dbReference type="NCBI Taxonomy" id="1081109"/>
    <lineage>
        <taxon>Eukaryota</taxon>
        <taxon>Fungi</taxon>
        <taxon>Dikarya</taxon>
        <taxon>Ascomycota</taxon>
        <taxon>Pezizomycotina</taxon>
        <taxon>Sordariomycetes</taxon>
        <taxon>Hypocreomycetidae</taxon>
        <taxon>Hypocreales</taxon>
        <taxon>Clavicipitaceae</taxon>
        <taxon>Moelleriella</taxon>
    </lineage>
</organism>
<evidence type="ECO:0000256" key="1">
    <source>
        <dbReference type="SAM" id="MobiDB-lite"/>
    </source>
</evidence>
<dbReference type="OrthoDB" id="3359339at2759"/>
<proteinExistence type="predicted"/>
<feature type="compositionally biased region" description="Basic and acidic residues" evidence="1">
    <location>
        <begin position="74"/>
        <end position="105"/>
    </location>
</feature>
<reference evidence="2 3" key="1">
    <citation type="journal article" date="2016" name="Genome Biol. Evol.">
        <title>Divergent and convergent evolution of fungal pathogenicity.</title>
        <authorList>
            <person name="Shang Y."/>
            <person name="Xiao G."/>
            <person name="Zheng P."/>
            <person name="Cen K."/>
            <person name="Zhan S."/>
            <person name="Wang C."/>
        </authorList>
    </citation>
    <scope>NUCLEOTIDE SEQUENCE [LARGE SCALE GENOMIC DNA]</scope>
    <source>
        <strain evidence="2 3">RCEF 2490</strain>
    </source>
</reference>
<evidence type="ECO:0000313" key="3">
    <source>
        <dbReference type="Proteomes" id="UP000078544"/>
    </source>
</evidence>
<name>A0A167VSC1_9HYPO</name>
<evidence type="ECO:0000313" key="2">
    <source>
        <dbReference type="EMBL" id="KZZ87939.1"/>
    </source>
</evidence>
<protein>
    <submittedName>
        <fullName evidence="2">Uncharacterized protein</fullName>
    </submittedName>
</protein>
<dbReference type="EMBL" id="AZGY01000033">
    <property type="protein sequence ID" value="KZZ87939.1"/>
    <property type="molecule type" value="Genomic_DNA"/>
</dbReference>
<comment type="caution">
    <text evidence="2">The sequence shown here is derived from an EMBL/GenBank/DDBJ whole genome shotgun (WGS) entry which is preliminary data.</text>
</comment>